<evidence type="ECO:0000313" key="4">
    <source>
        <dbReference type="Proteomes" id="UP000326903"/>
    </source>
</evidence>
<evidence type="ECO:0000259" key="2">
    <source>
        <dbReference type="Pfam" id="PF01433"/>
    </source>
</evidence>
<feature type="signal peptide" evidence="1">
    <location>
        <begin position="1"/>
        <end position="21"/>
    </location>
</feature>
<dbReference type="AlphaFoldDB" id="A0A5J5IHE6"/>
<name>A0A5J5IHE6_9BACT</name>
<dbReference type="GO" id="GO:0008237">
    <property type="term" value="F:metallopeptidase activity"/>
    <property type="evidence" value="ECO:0007669"/>
    <property type="project" value="InterPro"/>
</dbReference>
<dbReference type="Pfam" id="PF01433">
    <property type="entry name" value="Peptidase_M1"/>
    <property type="match status" value="1"/>
</dbReference>
<feature type="chain" id="PRO_5023812224" evidence="1">
    <location>
        <begin position="22"/>
        <end position="629"/>
    </location>
</feature>
<keyword evidence="4" id="KW-1185">Reference proteome</keyword>
<dbReference type="InterPro" id="IPR014782">
    <property type="entry name" value="Peptidase_M1_dom"/>
</dbReference>
<proteinExistence type="predicted"/>
<dbReference type="SUPFAM" id="SSF55486">
    <property type="entry name" value="Metalloproteases ('zincins'), catalytic domain"/>
    <property type="match status" value="1"/>
</dbReference>
<protein>
    <submittedName>
        <fullName evidence="3">M1 family metallopeptidase</fullName>
    </submittedName>
</protein>
<evidence type="ECO:0000313" key="3">
    <source>
        <dbReference type="EMBL" id="KAA9038500.1"/>
    </source>
</evidence>
<accession>A0A5J5IHE6</accession>
<evidence type="ECO:0000256" key="1">
    <source>
        <dbReference type="SAM" id="SignalP"/>
    </source>
</evidence>
<keyword evidence="1" id="KW-0732">Signal</keyword>
<dbReference type="EMBL" id="VYQF01000003">
    <property type="protein sequence ID" value="KAA9038500.1"/>
    <property type="molecule type" value="Genomic_DNA"/>
</dbReference>
<dbReference type="RefSeq" id="WP_150415219.1">
    <property type="nucleotide sequence ID" value="NZ_VYQF01000003.1"/>
</dbReference>
<organism evidence="3 4">
    <name type="scientific">Ginsengibacter hankyongi</name>
    <dbReference type="NCBI Taxonomy" id="2607284"/>
    <lineage>
        <taxon>Bacteria</taxon>
        <taxon>Pseudomonadati</taxon>
        <taxon>Bacteroidota</taxon>
        <taxon>Chitinophagia</taxon>
        <taxon>Chitinophagales</taxon>
        <taxon>Chitinophagaceae</taxon>
        <taxon>Ginsengibacter</taxon>
    </lineage>
</organism>
<dbReference type="InterPro" id="IPR027268">
    <property type="entry name" value="Peptidase_M4/M1_CTD_sf"/>
</dbReference>
<sequence>MKICNSIFVVPLLFIVSPLFSQQLFTTTEVKSAMQKGTRTPNGEPGKNYWQNKGDYTIHVNFDPASNLLSGNEVITYYNNSPDTLRELIIRLYPDLYKKGVTRLSEIDEKDLNEGVSIDSFQIGNETINNFSDPGKAFHKNTNLIIHPGEYILPHSTVKLSVRWHYTLNTGSPVRTGMVDSGSYFIAYFFPRVSVYDDIDDWDTWSYNGTQEFYNDFGNFNVDISVPKDYVVWATGDRLNAPENFSDKIIKKMKIAATSTKIIHVIDETDYSKHDIFSPTATGTWKFSAKDVTDFAFAISNHYLWDVSSVVVDSSTGRRTLAEAAYNKIHLDYFDVANQAHQSVFYMSHFYPKYPFPFNHETVFDGTDQMEYPMMVNDNPTQSHKDAVQLTSHEIFHSYFPFFMGINETQYAWMDEGWATIGESVISPLMGEPEDEGIFSKKRYEAISGTDKDVPLITNTKLYSDAAYLSNSYGKGGLCYYVLQDLLGDKLYFKSLHQYMNDWNGKHPVPYDFFYSFNNASGRNLNWFWQKWFFEWAYPDLSIKNVEKSGAGSKITIENKGGLPLPVYLTITYSGKIIVIKYTAVVWKDGKTVMSLQTKLPFSVIDKVKLGNEFIPDKFEKNNTWIKNK</sequence>
<dbReference type="CDD" id="cd09604">
    <property type="entry name" value="M1_APN_like"/>
    <property type="match status" value="1"/>
</dbReference>
<feature type="domain" description="Peptidase M1 membrane alanine aminopeptidase" evidence="2">
    <location>
        <begin position="378"/>
        <end position="532"/>
    </location>
</feature>
<dbReference type="Proteomes" id="UP000326903">
    <property type="component" value="Unassembled WGS sequence"/>
</dbReference>
<comment type="caution">
    <text evidence="3">The sequence shown here is derived from an EMBL/GenBank/DDBJ whole genome shotgun (WGS) entry which is preliminary data.</text>
</comment>
<dbReference type="Gene3D" id="1.10.390.10">
    <property type="entry name" value="Neutral Protease Domain 2"/>
    <property type="match status" value="1"/>
</dbReference>
<reference evidence="3 4" key="1">
    <citation type="submission" date="2019-09" db="EMBL/GenBank/DDBJ databases">
        <title>Draft genome sequence of Ginsengibacter sp. BR5-29.</title>
        <authorList>
            <person name="Im W.-T."/>
        </authorList>
    </citation>
    <scope>NUCLEOTIDE SEQUENCE [LARGE SCALE GENOMIC DNA]</scope>
    <source>
        <strain evidence="3 4">BR5-29</strain>
    </source>
</reference>
<dbReference type="GO" id="GO:0008270">
    <property type="term" value="F:zinc ion binding"/>
    <property type="evidence" value="ECO:0007669"/>
    <property type="project" value="InterPro"/>
</dbReference>
<gene>
    <name evidence="3" type="ORF">FW778_13130</name>
</gene>